<dbReference type="AlphaFoldDB" id="A0A455T7I4"/>
<organism evidence="2">
    <name type="scientific">Thermogemmatispora argillosa</name>
    <dbReference type="NCBI Taxonomy" id="2045280"/>
    <lineage>
        <taxon>Bacteria</taxon>
        <taxon>Bacillati</taxon>
        <taxon>Chloroflexota</taxon>
        <taxon>Ktedonobacteria</taxon>
        <taxon>Thermogemmatisporales</taxon>
        <taxon>Thermogemmatisporaceae</taxon>
        <taxon>Thermogemmatispora</taxon>
    </lineage>
</organism>
<dbReference type="EMBL" id="AP019377">
    <property type="protein sequence ID" value="BBH95214.1"/>
    <property type="molecule type" value="Genomic_DNA"/>
</dbReference>
<gene>
    <name evidence="2" type="ORF">KTA_34130</name>
</gene>
<protein>
    <submittedName>
        <fullName evidence="2">Uncharacterized protein</fullName>
    </submittedName>
</protein>
<reference evidence="2" key="1">
    <citation type="submission" date="2018-12" db="EMBL/GenBank/DDBJ databases">
        <title>Novel natural products biosynthetic potential of the class Ktedonobacteria.</title>
        <authorList>
            <person name="Zheng Y."/>
            <person name="Saitou A."/>
            <person name="Wang C.M."/>
            <person name="Toyoda A."/>
            <person name="Minakuchi Y."/>
            <person name="Sekiguchi Y."/>
            <person name="Ueda K."/>
            <person name="Takano H."/>
            <person name="Sakai Y."/>
            <person name="Yokota A."/>
            <person name="Yabe S."/>
        </authorList>
    </citation>
    <scope>NUCLEOTIDE SEQUENCE</scope>
    <source>
        <strain evidence="2">A3-2</strain>
    </source>
</reference>
<evidence type="ECO:0000256" key="1">
    <source>
        <dbReference type="SAM" id="MobiDB-lite"/>
    </source>
</evidence>
<sequence>MGVERAVTRWYVQRQRLLAEIESLERALAEQQREGQSAGAAQGPDQQKQLIARLEEARERLQRLGPCPKPMMG</sequence>
<accession>A0A455T7I4</accession>
<name>A0A455T7I4_9CHLR</name>
<proteinExistence type="predicted"/>
<feature type="region of interest" description="Disordered" evidence="1">
    <location>
        <begin position="29"/>
        <end position="49"/>
    </location>
</feature>
<evidence type="ECO:0000313" key="2">
    <source>
        <dbReference type="EMBL" id="BBH95214.1"/>
    </source>
</evidence>